<dbReference type="InterPro" id="IPR000690">
    <property type="entry name" value="Matrin/U1-C_Znf_C2H2"/>
</dbReference>
<accession>W6MRJ6</accession>
<sequence length="138" mass="15976">MPKYYCDYCKSYLTHDTMSVRKSHLMGKNHIKLYCEYYETEAKKLNIWEPSKLPYELTLEKLYNGIPGKRISAKKSWRGEAGVDIEMESEVDGFIPPPPTLAGLPNPPPSVYYYDAAEEKKKIQEVIKSHALEKQLPF</sequence>
<dbReference type="HOGENOM" id="CLU_146144_0_0_1"/>
<dbReference type="InterPro" id="IPR003604">
    <property type="entry name" value="Matrin/U1-like-C_Znf_C2H2"/>
</dbReference>
<reference evidence="9" key="2">
    <citation type="submission" date="2014-02" db="EMBL/GenBank/DDBJ databases">
        <title>Complete DNA sequence of /Kuraishia capsulata/ illustrates novel genomic features among budding yeasts (/Saccharomycotina/).</title>
        <authorList>
            <person name="Morales L."/>
            <person name="Noel B."/>
            <person name="Porcel B."/>
            <person name="Marcet-Houben M."/>
            <person name="Hullo M-F."/>
            <person name="Sacerdot C."/>
            <person name="Tekaia F."/>
            <person name="Leh-Louis V."/>
            <person name="Despons L."/>
            <person name="Khanna V."/>
            <person name="Aury J-M."/>
            <person name="Barbe V."/>
            <person name="Couloux A."/>
            <person name="Labadie K."/>
            <person name="Pelletier E."/>
            <person name="Souciet J-L."/>
            <person name="Boekhout T."/>
            <person name="Gabaldon T."/>
            <person name="Wincker P."/>
            <person name="Dujon B."/>
        </authorList>
    </citation>
    <scope>NUCLEOTIDE SEQUENCE</scope>
    <source>
        <strain evidence="9">CBS 1993</strain>
    </source>
</reference>
<evidence type="ECO:0000256" key="5">
    <source>
        <dbReference type="ARBA" id="ARBA00022884"/>
    </source>
</evidence>
<proteinExistence type="predicted"/>
<comment type="subcellular location">
    <subcellularLocation>
        <location evidence="1">Nucleus</location>
    </subcellularLocation>
</comment>
<dbReference type="SUPFAM" id="SSF57667">
    <property type="entry name" value="beta-beta-alpha zinc fingers"/>
    <property type="match status" value="1"/>
</dbReference>
<dbReference type="PROSITE" id="PS50171">
    <property type="entry name" value="ZF_MATRIN"/>
    <property type="match status" value="1"/>
</dbReference>
<keyword evidence="6" id="KW-0539">Nucleus</keyword>
<organism evidence="9 10">
    <name type="scientific">Kuraishia capsulata CBS 1993</name>
    <dbReference type="NCBI Taxonomy" id="1382522"/>
    <lineage>
        <taxon>Eukaryota</taxon>
        <taxon>Fungi</taxon>
        <taxon>Dikarya</taxon>
        <taxon>Ascomycota</taxon>
        <taxon>Saccharomycotina</taxon>
        <taxon>Pichiomycetes</taxon>
        <taxon>Pichiales</taxon>
        <taxon>Pichiaceae</taxon>
        <taxon>Kuraishia</taxon>
    </lineage>
</organism>
<dbReference type="GeneID" id="34521247"/>
<evidence type="ECO:0000313" key="9">
    <source>
        <dbReference type="EMBL" id="CDK27867.1"/>
    </source>
</evidence>
<dbReference type="GO" id="GO:0005685">
    <property type="term" value="C:U1 snRNP"/>
    <property type="evidence" value="ECO:0007669"/>
    <property type="project" value="InterPro"/>
</dbReference>
<dbReference type="Gene3D" id="3.30.160.60">
    <property type="entry name" value="Classic Zinc Finger"/>
    <property type="match status" value="1"/>
</dbReference>
<keyword evidence="7" id="KW-0687">Ribonucleoprotein</keyword>
<evidence type="ECO:0000256" key="2">
    <source>
        <dbReference type="ARBA" id="ARBA00022723"/>
    </source>
</evidence>
<protein>
    <recommendedName>
        <fullName evidence="8">Matrin-type domain-containing protein</fullName>
    </recommendedName>
</protein>
<evidence type="ECO:0000313" key="10">
    <source>
        <dbReference type="Proteomes" id="UP000019384"/>
    </source>
</evidence>
<feature type="domain" description="Matrin-type" evidence="8">
    <location>
        <begin position="4"/>
        <end position="36"/>
    </location>
</feature>
<gene>
    <name evidence="9" type="ORF">KUCA_T00003846001</name>
</gene>
<dbReference type="PANTHER" id="PTHR31148">
    <property type="entry name" value="U1 SMALL NUCLEAR RIBONUCLEOPROTEIN C"/>
    <property type="match status" value="1"/>
</dbReference>
<reference evidence="9" key="1">
    <citation type="submission" date="2013-12" db="EMBL/GenBank/DDBJ databases">
        <authorList>
            <person name="Genoscope - CEA"/>
        </authorList>
    </citation>
    <scope>NUCLEOTIDE SEQUENCE</scope>
    <source>
        <strain evidence="9">CBS 1993</strain>
    </source>
</reference>
<dbReference type="EMBL" id="HG793128">
    <property type="protein sequence ID" value="CDK27867.1"/>
    <property type="molecule type" value="Genomic_DNA"/>
</dbReference>
<dbReference type="InterPro" id="IPR036236">
    <property type="entry name" value="Znf_C2H2_sf"/>
</dbReference>
<dbReference type="RefSeq" id="XP_022459859.1">
    <property type="nucleotide sequence ID" value="XM_022602302.1"/>
</dbReference>
<dbReference type="OrthoDB" id="76567at2759"/>
<evidence type="ECO:0000256" key="7">
    <source>
        <dbReference type="ARBA" id="ARBA00023274"/>
    </source>
</evidence>
<dbReference type="Pfam" id="PF06220">
    <property type="entry name" value="zf-U1"/>
    <property type="match status" value="1"/>
</dbReference>
<dbReference type="STRING" id="1382522.W6MRJ6"/>
<dbReference type="PANTHER" id="PTHR31148:SF1">
    <property type="entry name" value="U1 SMALL NUCLEAR RIBONUCLEOPROTEIN C"/>
    <property type="match status" value="1"/>
</dbReference>
<dbReference type="GO" id="GO:0008270">
    <property type="term" value="F:zinc ion binding"/>
    <property type="evidence" value="ECO:0007669"/>
    <property type="project" value="UniProtKB-KW"/>
</dbReference>
<dbReference type="GO" id="GO:0000395">
    <property type="term" value="P:mRNA 5'-splice site recognition"/>
    <property type="evidence" value="ECO:0007669"/>
    <property type="project" value="InterPro"/>
</dbReference>
<keyword evidence="3" id="KW-0863">Zinc-finger</keyword>
<name>W6MRJ6_9ASCO</name>
<dbReference type="GO" id="GO:0030627">
    <property type="term" value="F:pre-mRNA 5'-splice site binding"/>
    <property type="evidence" value="ECO:0007669"/>
    <property type="project" value="InterPro"/>
</dbReference>
<dbReference type="InterPro" id="IPR017340">
    <property type="entry name" value="U1_snRNP-C"/>
</dbReference>
<evidence type="ECO:0000256" key="6">
    <source>
        <dbReference type="ARBA" id="ARBA00023242"/>
    </source>
</evidence>
<dbReference type="InterPro" id="IPR013085">
    <property type="entry name" value="U1-CZ_Znf_C2H2"/>
</dbReference>
<keyword evidence="4" id="KW-0862">Zinc</keyword>
<keyword evidence="2" id="KW-0479">Metal-binding</keyword>
<evidence type="ECO:0000256" key="4">
    <source>
        <dbReference type="ARBA" id="ARBA00022833"/>
    </source>
</evidence>
<keyword evidence="5" id="KW-0694">RNA-binding</keyword>
<evidence type="ECO:0000256" key="3">
    <source>
        <dbReference type="ARBA" id="ARBA00022771"/>
    </source>
</evidence>
<dbReference type="PIRSF" id="PIRSF037969">
    <property type="entry name" value="U1_snRNP-C"/>
    <property type="match status" value="1"/>
</dbReference>
<evidence type="ECO:0000256" key="1">
    <source>
        <dbReference type="ARBA" id="ARBA00004123"/>
    </source>
</evidence>
<evidence type="ECO:0000259" key="8">
    <source>
        <dbReference type="PROSITE" id="PS50171"/>
    </source>
</evidence>
<dbReference type="SMART" id="SM00451">
    <property type="entry name" value="ZnF_U1"/>
    <property type="match status" value="1"/>
</dbReference>
<dbReference type="AlphaFoldDB" id="W6MRJ6"/>
<dbReference type="Proteomes" id="UP000019384">
    <property type="component" value="Unassembled WGS sequence"/>
</dbReference>
<keyword evidence="10" id="KW-1185">Reference proteome</keyword>